<protein>
    <submittedName>
        <fullName evidence="1">Uncharacterized protein</fullName>
    </submittedName>
</protein>
<proteinExistence type="predicted"/>
<dbReference type="AlphaFoldDB" id="A0A143BNB9"/>
<reference evidence="1 2" key="1">
    <citation type="journal article" date="2014" name="Proc. Natl. Acad. Sci. U.S.A.">
        <title>Functional type 2 photosynthetic reaction centers found in the rare bacterial phylum Gemmatimonadetes.</title>
        <authorList>
            <person name="Zeng Y."/>
            <person name="Feng F."/>
            <person name="Medova H."/>
            <person name="Dean J."/>
            <person name="Koblizek M."/>
        </authorList>
    </citation>
    <scope>NUCLEOTIDE SEQUENCE [LARGE SCALE GENOMIC DNA]</scope>
    <source>
        <strain evidence="1 2">AP64</strain>
    </source>
</reference>
<dbReference type="EMBL" id="CP011454">
    <property type="protein sequence ID" value="AMW06123.1"/>
    <property type="molecule type" value="Genomic_DNA"/>
</dbReference>
<dbReference type="RefSeq" id="WP_026848143.1">
    <property type="nucleotide sequence ID" value="NZ_CP011454.1"/>
</dbReference>
<name>A0A143BNB9_9BACT</name>
<reference evidence="1 2" key="2">
    <citation type="journal article" date="2016" name="Environ. Microbiol. Rep.">
        <title>Metagenomic evidence for the presence of phototrophic Gemmatimonadetes bacteria in diverse environments.</title>
        <authorList>
            <person name="Zeng Y."/>
            <person name="Baumbach J."/>
            <person name="Barbosa E.G."/>
            <person name="Azevedo V."/>
            <person name="Zhang C."/>
            <person name="Koblizek M."/>
        </authorList>
    </citation>
    <scope>NUCLEOTIDE SEQUENCE [LARGE SCALE GENOMIC DNA]</scope>
    <source>
        <strain evidence="1 2">AP64</strain>
    </source>
</reference>
<organism evidence="1 2">
    <name type="scientific">Gemmatimonas phototrophica</name>
    <dbReference type="NCBI Taxonomy" id="1379270"/>
    <lineage>
        <taxon>Bacteria</taxon>
        <taxon>Pseudomonadati</taxon>
        <taxon>Gemmatimonadota</taxon>
        <taxon>Gemmatimonadia</taxon>
        <taxon>Gemmatimonadales</taxon>
        <taxon>Gemmatimonadaceae</taxon>
        <taxon>Gemmatimonas</taxon>
    </lineage>
</organism>
<accession>A0A143BNB9</accession>
<sequence length="177" mass="19438">MTSARVAALPFQVSGENQVIAKGTVTTTEERRHGVLRLEGATLTVQWRVEREIQRVGVEIRTDTERDGMRSIPVRVDQLGDARVRTRGRWWWRRWELVLTARDLSAFDPLAGNDGFDFAHPAELVLPVRTADVELAREFASEVELAIAELALRAAEQAAAPLPAPAPGALPSAPPSA</sequence>
<dbReference type="Proteomes" id="UP000076404">
    <property type="component" value="Chromosome"/>
</dbReference>
<gene>
    <name evidence="1" type="ORF">GEMMAAP_17690</name>
</gene>
<dbReference type="KEGG" id="gph:GEMMAAP_17690"/>
<dbReference type="STRING" id="1379270.GEMMAAP_17690"/>
<evidence type="ECO:0000313" key="1">
    <source>
        <dbReference type="EMBL" id="AMW06123.1"/>
    </source>
</evidence>
<evidence type="ECO:0000313" key="2">
    <source>
        <dbReference type="Proteomes" id="UP000076404"/>
    </source>
</evidence>
<keyword evidence="2" id="KW-1185">Reference proteome</keyword>